<dbReference type="Proteomes" id="UP000008177">
    <property type="component" value="Unplaced contigs"/>
</dbReference>
<dbReference type="OrthoDB" id="5354164at2759"/>
<sequence>MAFVGSAISKIVASVATLQNETTFSLSSLNLDFTLIKLEAPIEYKGVGNNIYSARKHDAEAEGLHKTARKLGALFDGKASIAVALFRAYGTRVSQLCEVERFNPTERSRHGLFSKHVGADSTSIWAAVTSGDGAVAIHLLPCMIARIFTGPQAVSL</sequence>
<organism evidence="1 2">
    <name type="scientific">Botryotinia fuckeliana (strain T4)</name>
    <name type="common">Noble rot fungus</name>
    <name type="synonym">Botrytis cinerea</name>
    <dbReference type="NCBI Taxonomy" id="999810"/>
    <lineage>
        <taxon>Eukaryota</taxon>
        <taxon>Fungi</taxon>
        <taxon>Dikarya</taxon>
        <taxon>Ascomycota</taxon>
        <taxon>Pezizomycotina</taxon>
        <taxon>Leotiomycetes</taxon>
        <taxon>Helotiales</taxon>
        <taxon>Sclerotiniaceae</taxon>
        <taxon>Botrytis</taxon>
    </lineage>
</organism>
<protein>
    <submittedName>
        <fullName evidence="1">Uncharacterized protein</fullName>
    </submittedName>
</protein>
<accession>G2Y6G8</accession>
<evidence type="ECO:0000313" key="1">
    <source>
        <dbReference type="EMBL" id="CCD48220.1"/>
    </source>
</evidence>
<gene>
    <name evidence="1" type="ORF">BofuT4_P035130.1</name>
</gene>
<dbReference type="AlphaFoldDB" id="G2Y6G8"/>
<name>G2Y6G8_BOTF4</name>
<reference evidence="2" key="1">
    <citation type="journal article" date="2011" name="PLoS Genet.">
        <title>Genomic analysis of the necrotrophic fungal pathogens Sclerotinia sclerotiorum and Botrytis cinerea.</title>
        <authorList>
            <person name="Amselem J."/>
            <person name="Cuomo C.A."/>
            <person name="van Kan J.A."/>
            <person name="Viaud M."/>
            <person name="Benito E.P."/>
            <person name="Couloux A."/>
            <person name="Coutinho P.M."/>
            <person name="de Vries R.P."/>
            <person name="Dyer P.S."/>
            <person name="Fillinger S."/>
            <person name="Fournier E."/>
            <person name="Gout L."/>
            <person name="Hahn M."/>
            <person name="Kohn L."/>
            <person name="Lapalu N."/>
            <person name="Plummer K.M."/>
            <person name="Pradier J.M."/>
            <person name="Quevillon E."/>
            <person name="Sharon A."/>
            <person name="Simon A."/>
            <person name="ten Have A."/>
            <person name="Tudzynski B."/>
            <person name="Tudzynski P."/>
            <person name="Wincker P."/>
            <person name="Andrew M."/>
            <person name="Anthouard V."/>
            <person name="Beever R.E."/>
            <person name="Beffa R."/>
            <person name="Benoit I."/>
            <person name="Bouzid O."/>
            <person name="Brault B."/>
            <person name="Chen Z."/>
            <person name="Choquer M."/>
            <person name="Collemare J."/>
            <person name="Cotton P."/>
            <person name="Danchin E.G."/>
            <person name="Da Silva C."/>
            <person name="Gautier A."/>
            <person name="Giraud C."/>
            <person name="Giraud T."/>
            <person name="Gonzalez C."/>
            <person name="Grossetete S."/>
            <person name="Guldener U."/>
            <person name="Henrissat B."/>
            <person name="Howlett B.J."/>
            <person name="Kodira C."/>
            <person name="Kretschmer M."/>
            <person name="Lappartient A."/>
            <person name="Leroch M."/>
            <person name="Levis C."/>
            <person name="Mauceli E."/>
            <person name="Neuveglise C."/>
            <person name="Oeser B."/>
            <person name="Pearson M."/>
            <person name="Poulain J."/>
            <person name="Poussereau N."/>
            <person name="Quesneville H."/>
            <person name="Rascle C."/>
            <person name="Schumacher J."/>
            <person name="Segurens B."/>
            <person name="Sexton A."/>
            <person name="Silva E."/>
            <person name="Sirven C."/>
            <person name="Soanes D.M."/>
            <person name="Talbot N.J."/>
            <person name="Templeton M."/>
            <person name="Yandava C."/>
            <person name="Yarden O."/>
            <person name="Zeng Q."/>
            <person name="Rollins J.A."/>
            <person name="Lebrun M.H."/>
            <person name="Dickman M."/>
        </authorList>
    </citation>
    <scope>NUCLEOTIDE SEQUENCE [LARGE SCALE GENOMIC DNA]</scope>
    <source>
        <strain evidence="2">T4</strain>
    </source>
</reference>
<proteinExistence type="predicted"/>
<dbReference type="HOGENOM" id="CLU_1686296_0_0_1"/>
<dbReference type="EMBL" id="FQ790292">
    <property type="protein sequence ID" value="CCD48220.1"/>
    <property type="molecule type" value="Genomic_DNA"/>
</dbReference>
<evidence type="ECO:0000313" key="2">
    <source>
        <dbReference type="Proteomes" id="UP000008177"/>
    </source>
</evidence>
<dbReference type="InParanoid" id="G2Y6G8"/>